<dbReference type="InterPro" id="IPR036271">
    <property type="entry name" value="Tet_transcr_reg_TetR-rel_C_sf"/>
</dbReference>
<proteinExistence type="predicted"/>
<organism evidence="6 7">
    <name type="scientific">Nocardioides panacisoli</name>
    <dbReference type="NCBI Taxonomy" id="627624"/>
    <lineage>
        <taxon>Bacteria</taxon>
        <taxon>Bacillati</taxon>
        <taxon>Actinomycetota</taxon>
        <taxon>Actinomycetes</taxon>
        <taxon>Propionibacteriales</taxon>
        <taxon>Nocardioidaceae</taxon>
        <taxon>Nocardioides</taxon>
    </lineage>
</organism>
<evidence type="ECO:0000313" key="7">
    <source>
        <dbReference type="Proteomes" id="UP001501821"/>
    </source>
</evidence>
<dbReference type="SUPFAM" id="SSF48498">
    <property type="entry name" value="Tetracyclin repressor-like, C-terminal domain"/>
    <property type="match status" value="1"/>
</dbReference>
<dbReference type="Gene3D" id="1.10.357.10">
    <property type="entry name" value="Tetracycline Repressor, domain 2"/>
    <property type="match status" value="1"/>
</dbReference>
<dbReference type="RefSeq" id="WP_344775339.1">
    <property type="nucleotide sequence ID" value="NZ_BAABAH010000006.1"/>
</dbReference>
<evidence type="ECO:0000256" key="1">
    <source>
        <dbReference type="ARBA" id="ARBA00023015"/>
    </source>
</evidence>
<dbReference type="InterPro" id="IPR009057">
    <property type="entry name" value="Homeodomain-like_sf"/>
</dbReference>
<evidence type="ECO:0000259" key="5">
    <source>
        <dbReference type="PROSITE" id="PS50977"/>
    </source>
</evidence>
<dbReference type="PANTHER" id="PTHR47506">
    <property type="entry name" value="TRANSCRIPTIONAL REGULATORY PROTEIN"/>
    <property type="match status" value="1"/>
</dbReference>
<accession>A0ABP7IJS8</accession>
<evidence type="ECO:0000256" key="4">
    <source>
        <dbReference type="PROSITE-ProRule" id="PRU00335"/>
    </source>
</evidence>
<gene>
    <name evidence="6" type="ORF">GCM10022242_22300</name>
</gene>
<reference evidence="7" key="1">
    <citation type="journal article" date="2019" name="Int. J. Syst. Evol. Microbiol.">
        <title>The Global Catalogue of Microorganisms (GCM) 10K type strain sequencing project: providing services to taxonomists for standard genome sequencing and annotation.</title>
        <authorList>
            <consortium name="The Broad Institute Genomics Platform"/>
            <consortium name="The Broad Institute Genome Sequencing Center for Infectious Disease"/>
            <person name="Wu L."/>
            <person name="Ma J."/>
        </authorList>
    </citation>
    <scope>NUCLEOTIDE SEQUENCE [LARGE SCALE GENOMIC DNA]</scope>
    <source>
        <strain evidence="7">JCM 16953</strain>
    </source>
</reference>
<dbReference type="SUPFAM" id="SSF46689">
    <property type="entry name" value="Homeodomain-like"/>
    <property type="match status" value="1"/>
</dbReference>
<feature type="domain" description="HTH tetR-type" evidence="5">
    <location>
        <begin position="5"/>
        <end position="65"/>
    </location>
</feature>
<dbReference type="Proteomes" id="UP001501821">
    <property type="component" value="Unassembled WGS sequence"/>
</dbReference>
<sequence>MATAKTPADAWLDAGLTALAEGGPEAVRVERLATALGVTKGGFYWHFPDRTAFLERVLDRWEHAAVEDVIAILESHPADARDRLRELFGLAMSFVVSREGAGVELAVRDWARRDTAVAARLRGIDDRRMSYMRALFAEFCDDELDVEARCLLAYSVFLGQHLVAATHGDYARADVLHRALENLLT</sequence>
<keyword evidence="7" id="KW-1185">Reference proteome</keyword>
<name>A0ABP7IJS8_9ACTN</name>
<keyword evidence="2 4" id="KW-0238">DNA-binding</keyword>
<feature type="DNA-binding region" description="H-T-H motif" evidence="4">
    <location>
        <begin position="28"/>
        <end position="47"/>
    </location>
</feature>
<evidence type="ECO:0000313" key="6">
    <source>
        <dbReference type="EMBL" id="GAA3820133.1"/>
    </source>
</evidence>
<comment type="caution">
    <text evidence="6">The sequence shown here is derived from an EMBL/GenBank/DDBJ whole genome shotgun (WGS) entry which is preliminary data.</text>
</comment>
<protein>
    <submittedName>
        <fullName evidence="6">TetR/AcrR family transcriptional regulator</fullName>
    </submittedName>
</protein>
<evidence type="ECO:0000256" key="2">
    <source>
        <dbReference type="ARBA" id="ARBA00023125"/>
    </source>
</evidence>
<dbReference type="EMBL" id="BAABAH010000006">
    <property type="protein sequence ID" value="GAA3820133.1"/>
    <property type="molecule type" value="Genomic_DNA"/>
</dbReference>
<dbReference type="InterPro" id="IPR001647">
    <property type="entry name" value="HTH_TetR"/>
</dbReference>
<dbReference type="PROSITE" id="PS50977">
    <property type="entry name" value="HTH_TETR_2"/>
    <property type="match status" value="1"/>
</dbReference>
<evidence type="ECO:0000256" key="3">
    <source>
        <dbReference type="ARBA" id="ARBA00023163"/>
    </source>
</evidence>
<keyword evidence="1" id="KW-0805">Transcription regulation</keyword>
<dbReference type="Pfam" id="PF00440">
    <property type="entry name" value="TetR_N"/>
    <property type="match status" value="1"/>
</dbReference>
<dbReference type="PANTHER" id="PTHR47506:SF1">
    <property type="entry name" value="HTH-TYPE TRANSCRIPTIONAL REGULATOR YJDC"/>
    <property type="match status" value="1"/>
</dbReference>
<keyword evidence="3" id="KW-0804">Transcription</keyword>